<keyword evidence="5" id="KW-1185">Reference proteome</keyword>
<organism evidence="4 5">
    <name type="scientific">Ceraceosorus guamensis</name>
    <dbReference type="NCBI Taxonomy" id="1522189"/>
    <lineage>
        <taxon>Eukaryota</taxon>
        <taxon>Fungi</taxon>
        <taxon>Dikarya</taxon>
        <taxon>Basidiomycota</taxon>
        <taxon>Ustilaginomycotina</taxon>
        <taxon>Exobasidiomycetes</taxon>
        <taxon>Ceraceosorales</taxon>
        <taxon>Ceraceosoraceae</taxon>
        <taxon>Ceraceosorus</taxon>
    </lineage>
</organism>
<feature type="coiled-coil region" evidence="1">
    <location>
        <begin position="438"/>
        <end position="480"/>
    </location>
</feature>
<dbReference type="GO" id="GO:0016604">
    <property type="term" value="C:nuclear body"/>
    <property type="evidence" value="ECO:0007669"/>
    <property type="project" value="TreeGrafter"/>
</dbReference>
<dbReference type="OrthoDB" id="342064at2759"/>
<feature type="region of interest" description="Disordered" evidence="2">
    <location>
        <begin position="505"/>
        <end position="524"/>
    </location>
</feature>
<evidence type="ECO:0000313" key="5">
    <source>
        <dbReference type="Proteomes" id="UP000245783"/>
    </source>
</evidence>
<name>A0A316VSQ1_9BASI</name>
<evidence type="ECO:0000256" key="1">
    <source>
        <dbReference type="SAM" id="Coils"/>
    </source>
</evidence>
<dbReference type="PANTHER" id="PTHR13165">
    <property type="entry name" value="ARSENITE-RESISTANCE PROTEIN 2"/>
    <property type="match status" value="1"/>
</dbReference>
<feature type="compositionally biased region" description="Basic and acidic residues" evidence="2">
    <location>
        <begin position="832"/>
        <end position="845"/>
    </location>
</feature>
<dbReference type="PANTHER" id="PTHR13165:SF0">
    <property type="entry name" value="SERRATE RNA EFFECTOR MOLECULE HOMOLOG"/>
    <property type="match status" value="1"/>
</dbReference>
<accession>A0A316VSQ1</accession>
<dbReference type="InParanoid" id="A0A316VSQ1"/>
<dbReference type="FunCoup" id="A0A316VSQ1">
    <property type="interactions" value="17"/>
</dbReference>
<feature type="region of interest" description="Disordered" evidence="2">
    <location>
        <begin position="1"/>
        <end position="68"/>
    </location>
</feature>
<keyword evidence="1" id="KW-0175">Coiled coil</keyword>
<protein>
    <recommendedName>
        <fullName evidence="3">SERRATE/Ars2 N-terminal domain-containing protein</fullName>
    </recommendedName>
</protein>
<evidence type="ECO:0000256" key="2">
    <source>
        <dbReference type="SAM" id="MobiDB-lite"/>
    </source>
</evidence>
<reference evidence="4 5" key="1">
    <citation type="journal article" date="2018" name="Mol. Biol. Evol.">
        <title>Broad Genomic Sampling Reveals a Smut Pathogenic Ancestry of the Fungal Clade Ustilaginomycotina.</title>
        <authorList>
            <person name="Kijpornyongpan T."/>
            <person name="Mondo S.J."/>
            <person name="Barry K."/>
            <person name="Sandor L."/>
            <person name="Lee J."/>
            <person name="Lipzen A."/>
            <person name="Pangilinan J."/>
            <person name="LaButti K."/>
            <person name="Hainaut M."/>
            <person name="Henrissat B."/>
            <person name="Grigoriev I.V."/>
            <person name="Spatafora J.W."/>
            <person name="Aime M.C."/>
        </authorList>
    </citation>
    <scope>NUCLEOTIDE SEQUENCE [LARGE SCALE GENOMIC DNA]</scope>
    <source>
        <strain evidence="4 5">MCA 4658</strain>
    </source>
</reference>
<feature type="compositionally biased region" description="Basic and acidic residues" evidence="2">
    <location>
        <begin position="1"/>
        <end position="25"/>
    </location>
</feature>
<dbReference type="STRING" id="1522189.A0A316VSQ1"/>
<proteinExistence type="predicted"/>
<gene>
    <name evidence="4" type="ORF">IE81DRAFT_342945</name>
</gene>
<feature type="domain" description="SERRATE/Ars2 N-terminal" evidence="3">
    <location>
        <begin position="218"/>
        <end position="306"/>
    </location>
</feature>
<dbReference type="InterPro" id="IPR021933">
    <property type="entry name" value="SERRATE/Ars2_N"/>
</dbReference>
<dbReference type="GeneID" id="37037592"/>
<dbReference type="Proteomes" id="UP000245783">
    <property type="component" value="Unassembled WGS sequence"/>
</dbReference>
<dbReference type="Pfam" id="PF12066">
    <property type="entry name" value="SERRATE_Ars2_N"/>
    <property type="match status" value="1"/>
</dbReference>
<sequence>MEYRPDYSHDPYESERTHYHGDPRPLKRRLSPVHPFSGADTHTAAARGHSPWGQEGGEEVVNGFRIDPTRKDPEYLDWIDRQRAKERAAAAASPYDRYPLRGDDRERLDWERERDTREWERTRDLYDDQYRFDPRVGGDGERYAPKARVDDEWDRTLRFHDPYAAGYGGRGSAAGSGPREPVRFDPFAFDYLLPFKRFAQMLREAADPIAASNTPQASAELYEKYQKYRTDFQRKAMQRFFKEHNKDFWFEERYGLAVVDVQRRLDRRRKGREGRKERWLGELRSGSLDKVDFELKPASSRALEGIPGTLEENEKKGWLMSTSRLGQEEVLLDTEQASTPAQPNEVLLRVIPHDLPRTLLEEVLQEQVGFRYLAVGEPHPGKKWGRMGWAVFEPESDLHAITEALNAKTINGIKLAFETTDRAPHARLRIAPAQASSLARLAHDLRQARELVSFLQKQDRELERRRAEDAEDQATGAAQEWLDTDASVEIDARCEAIGKGLQGRSAHDIQEDAKAQEVHDDEEASKPLRDALCKHLDLHLDLLRQVYHCDYYASIICDFAEELVRRSPKHLRRTRAVSTQVEKGWGEALDSKHWLLVNPDKANLESYGGHDVPEELLKLAAPYSQQDEGEKHRCVVPITGPDGGTQQCSKPFKAANFVRKHVVNKHRAFLDDFAGEKIKEMEAFNSYVGDPGRVMPALQARDDRGRTGRGHARGDLGGSGQLAQRLGGILGGFEDSFPSHAPAGIHGGPLIRLGGSTMASADVGGRAIRGFPRRSESYVDERYANGALAFSNGAVGDLSSRLGPPMPQPSKPNSSPPTGTFPAPLPPAPKPLDPRARRAPNKYEDLDSAPGGAAEEAGELILEY</sequence>
<dbReference type="EMBL" id="KZ819431">
    <property type="protein sequence ID" value="PWN40068.1"/>
    <property type="molecule type" value="Genomic_DNA"/>
</dbReference>
<feature type="region of interest" description="Disordered" evidence="2">
    <location>
        <begin position="799"/>
        <end position="864"/>
    </location>
</feature>
<dbReference type="AlphaFoldDB" id="A0A316VSQ1"/>
<dbReference type="InterPro" id="IPR039727">
    <property type="entry name" value="SE/Ars2"/>
</dbReference>
<dbReference type="RefSeq" id="XP_025367228.1">
    <property type="nucleotide sequence ID" value="XM_025515722.1"/>
</dbReference>
<evidence type="ECO:0000259" key="3">
    <source>
        <dbReference type="Pfam" id="PF12066"/>
    </source>
</evidence>
<evidence type="ECO:0000313" key="4">
    <source>
        <dbReference type="EMBL" id="PWN40068.1"/>
    </source>
</evidence>